<dbReference type="RefSeq" id="WP_169947113.1">
    <property type="nucleotide sequence ID" value="NZ_CP053015.1"/>
</dbReference>
<evidence type="ECO:0008006" key="3">
    <source>
        <dbReference type="Google" id="ProtNLM"/>
    </source>
</evidence>
<dbReference type="KEGG" id="slan:GV829_12380"/>
<dbReference type="Gene3D" id="3.40.50.300">
    <property type="entry name" value="P-loop containing nucleotide triphosphate hydrolases"/>
    <property type="match status" value="1"/>
</dbReference>
<evidence type="ECO:0000313" key="2">
    <source>
        <dbReference type="Proteomes" id="UP000503018"/>
    </source>
</evidence>
<accession>A0A6M4AVK8</accession>
<name>A0A6M4AVK8_9SPHN</name>
<proteinExistence type="predicted"/>
<dbReference type="GO" id="GO:0006261">
    <property type="term" value="P:DNA-templated DNA replication"/>
    <property type="evidence" value="ECO:0007669"/>
    <property type="project" value="TreeGrafter"/>
</dbReference>
<dbReference type="AlphaFoldDB" id="A0A6M4AVK8"/>
<dbReference type="PANTHER" id="PTHR11669:SF8">
    <property type="entry name" value="DNA POLYMERASE III SUBUNIT DELTA"/>
    <property type="match status" value="1"/>
</dbReference>
<sequence length="342" mass="37219">MTSPYRSHAEQERALIDALASGRMPHAWLLAGPEGIGKAGFARRAATFLIADGDWRAEQGADSLSIDPDDQVARLVANEAHPEFLWLKREVPEAKRPKDGSAGKDEDIARNITIGQVRSLLNRLRVRPGNARWRAVVIDSIDDLERSAANALLKTLEEPPAQTVFFLVSHQPGRLLPTIRSRCRLLRFSPLDDVAMRSVLQSRLSDADSEEIEALLRVGRGSPGRALLFGALRLAEIDARLRAIADSGDPDNRLRVELAKSLSGTAERRRFEAMLAQATALSANLARTAEGERLPRALAARDRIVDVAALAASWSEDPATVTFVVGNALAAISGDARSAPRR</sequence>
<organism evidence="1 2">
    <name type="scientific">Sphingomonas lacunae</name>
    <dbReference type="NCBI Taxonomy" id="2698828"/>
    <lineage>
        <taxon>Bacteria</taxon>
        <taxon>Pseudomonadati</taxon>
        <taxon>Pseudomonadota</taxon>
        <taxon>Alphaproteobacteria</taxon>
        <taxon>Sphingomonadales</taxon>
        <taxon>Sphingomonadaceae</taxon>
        <taxon>Sphingomonas</taxon>
    </lineage>
</organism>
<reference evidence="1 2" key="1">
    <citation type="submission" date="2020-01" db="EMBL/GenBank/DDBJ databases">
        <title>Sphingomonas sp. strain CSW-10.</title>
        <authorList>
            <person name="Chen W.-M."/>
        </authorList>
    </citation>
    <scope>NUCLEOTIDE SEQUENCE [LARGE SCALE GENOMIC DNA]</scope>
    <source>
        <strain evidence="1 2">CSW-10</strain>
    </source>
</reference>
<dbReference type="InterPro" id="IPR050238">
    <property type="entry name" value="DNA_Rep/Repair_Clamp_Loader"/>
</dbReference>
<evidence type="ECO:0000313" key="1">
    <source>
        <dbReference type="EMBL" id="QJQ33135.1"/>
    </source>
</evidence>
<gene>
    <name evidence="1" type="ORF">GV829_12380</name>
</gene>
<dbReference type="InterPro" id="IPR027417">
    <property type="entry name" value="P-loop_NTPase"/>
</dbReference>
<dbReference type="Pfam" id="PF13177">
    <property type="entry name" value="DNA_pol3_delta2"/>
    <property type="match status" value="1"/>
</dbReference>
<protein>
    <recommendedName>
        <fullName evidence="3">DNA polymerase III subunit delta</fullName>
    </recommendedName>
</protein>
<dbReference type="PANTHER" id="PTHR11669">
    <property type="entry name" value="REPLICATION FACTOR C / DNA POLYMERASE III GAMMA-TAU SUBUNIT"/>
    <property type="match status" value="1"/>
</dbReference>
<dbReference type="EMBL" id="CP053015">
    <property type="protein sequence ID" value="QJQ33135.1"/>
    <property type="molecule type" value="Genomic_DNA"/>
</dbReference>
<dbReference type="GO" id="GO:0009360">
    <property type="term" value="C:DNA polymerase III complex"/>
    <property type="evidence" value="ECO:0007669"/>
    <property type="project" value="TreeGrafter"/>
</dbReference>
<dbReference type="SUPFAM" id="SSF52540">
    <property type="entry name" value="P-loop containing nucleoside triphosphate hydrolases"/>
    <property type="match status" value="1"/>
</dbReference>
<dbReference type="Proteomes" id="UP000503018">
    <property type="component" value="Chromosome"/>
</dbReference>
<keyword evidence="2" id="KW-1185">Reference proteome</keyword>